<keyword evidence="2" id="KW-1185">Reference proteome</keyword>
<accession>A0ABS0YU64</accession>
<reference evidence="1 2" key="1">
    <citation type="submission" date="2020-12" db="EMBL/GenBank/DDBJ databases">
        <title>Geomonas sp. Red259, isolated from paddy soil.</title>
        <authorList>
            <person name="Xu Z."/>
            <person name="Zhang Z."/>
            <person name="Masuda Y."/>
            <person name="Itoh H."/>
            <person name="Senoo K."/>
        </authorList>
    </citation>
    <scope>NUCLEOTIDE SEQUENCE [LARGE SCALE GENOMIC DNA]</scope>
    <source>
        <strain evidence="1 2">Red259</strain>
    </source>
</reference>
<evidence type="ECO:0008006" key="3">
    <source>
        <dbReference type="Google" id="ProtNLM"/>
    </source>
</evidence>
<comment type="caution">
    <text evidence="1">The sequence shown here is derived from an EMBL/GenBank/DDBJ whole genome shotgun (WGS) entry which is preliminary data.</text>
</comment>
<dbReference type="RefSeq" id="WP_199395961.1">
    <property type="nucleotide sequence ID" value="NZ_JAEMHK010000011.1"/>
</dbReference>
<gene>
    <name evidence="1" type="ORF">JFN90_15150</name>
</gene>
<organism evidence="1 2">
    <name type="scientific">Geomonas propionica</name>
    <dbReference type="NCBI Taxonomy" id="2798582"/>
    <lineage>
        <taxon>Bacteria</taxon>
        <taxon>Pseudomonadati</taxon>
        <taxon>Thermodesulfobacteriota</taxon>
        <taxon>Desulfuromonadia</taxon>
        <taxon>Geobacterales</taxon>
        <taxon>Geobacteraceae</taxon>
        <taxon>Geomonas</taxon>
    </lineage>
</organism>
<sequence length="127" mass="13379">MQKTIIIAVAIVLGVALAVTVGKVGQVKTVTVAEVGTNPQFFTGTITLTGVMAGISPYDKGVIGLMDTKESQCKNGCEKIYIPVKYPAAPPKVGDEIDATGKFAKYSQGYMFIAEKLKVVKHAKVGS</sequence>
<protein>
    <recommendedName>
        <fullName evidence="3">Lipoprotein</fullName>
    </recommendedName>
</protein>
<evidence type="ECO:0000313" key="2">
    <source>
        <dbReference type="Proteomes" id="UP000641025"/>
    </source>
</evidence>
<dbReference type="EMBL" id="JAEMHK010000011">
    <property type="protein sequence ID" value="MBJ6801468.1"/>
    <property type="molecule type" value="Genomic_DNA"/>
</dbReference>
<name>A0ABS0YU64_9BACT</name>
<evidence type="ECO:0000313" key="1">
    <source>
        <dbReference type="EMBL" id="MBJ6801468.1"/>
    </source>
</evidence>
<dbReference type="Proteomes" id="UP000641025">
    <property type="component" value="Unassembled WGS sequence"/>
</dbReference>
<proteinExistence type="predicted"/>